<evidence type="ECO:0000313" key="2">
    <source>
        <dbReference type="EMBL" id="PIT89596.1"/>
    </source>
</evidence>
<organism evidence="2 3">
    <name type="scientific">Candidatus Kuenenbacteria bacterium CG10_big_fil_rev_8_21_14_0_10_36_11</name>
    <dbReference type="NCBI Taxonomy" id="1974618"/>
    <lineage>
        <taxon>Bacteria</taxon>
        <taxon>Candidatus Kueneniibacteriota</taxon>
    </lineage>
</organism>
<name>A0A2M6W9X2_9BACT</name>
<dbReference type="AlphaFoldDB" id="A0A2M6W9X2"/>
<reference evidence="3" key="1">
    <citation type="submission" date="2017-09" db="EMBL/GenBank/DDBJ databases">
        <title>Depth-based differentiation of microbial function through sediment-hosted aquifers and enrichment of novel symbionts in the deep terrestrial subsurface.</title>
        <authorList>
            <person name="Probst A.J."/>
            <person name="Ladd B."/>
            <person name="Jarett J.K."/>
            <person name="Geller-Mcgrath D.E."/>
            <person name="Sieber C.M.K."/>
            <person name="Emerson J.B."/>
            <person name="Anantharaman K."/>
            <person name="Thomas B.C."/>
            <person name="Malmstrom R."/>
            <person name="Stieglmeier M."/>
            <person name="Klingl A."/>
            <person name="Woyke T."/>
            <person name="Ryan C.M."/>
            <person name="Banfield J.F."/>
        </authorList>
    </citation>
    <scope>NUCLEOTIDE SEQUENCE [LARGE SCALE GENOMIC DNA]</scope>
</reference>
<sequence length="157" mass="18502">MTPNILLSWRFPEYSAYSRKKSWYVWAGIFFLGLLCYAIFTANFLFGLIIIMAAIILFVNQNQKPQNLNFSLSEKGLIIEDKIYPYAEIKKFWLLYEPPEVKNIYFEFKSSFKPILMIPLENQNPLKVREVLKKYLAEDLEKENESTSEALARVLKL</sequence>
<feature type="transmembrane region" description="Helical" evidence="1">
    <location>
        <begin position="26"/>
        <end position="59"/>
    </location>
</feature>
<keyword evidence="1" id="KW-0472">Membrane</keyword>
<evidence type="ECO:0000256" key="1">
    <source>
        <dbReference type="SAM" id="Phobius"/>
    </source>
</evidence>
<protein>
    <recommendedName>
        <fullName evidence="4">DUF5673 domain-containing protein</fullName>
    </recommendedName>
</protein>
<evidence type="ECO:0008006" key="4">
    <source>
        <dbReference type="Google" id="ProtNLM"/>
    </source>
</evidence>
<keyword evidence="1" id="KW-1133">Transmembrane helix</keyword>
<comment type="caution">
    <text evidence="2">The sequence shown here is derived from an EMBL/GenBank/DDBJ whole genome shotgun (WGS) entry which is preliminary data.</text>
</comment>
<proteinExistence type="predicted"/>
<accession>A0A2M6W9X2</accession>
<dbReference type="EMBL" id="PFBP01000049">
    <property type="protein sequence ID" value="PIT89596.1"/>
    <property type="molecule type" value="Genomic_DNA"/>
</dbReference>
<evidence type="ECO:0000313" key="3">
    <source>
        <dbReference type="Proteomes" id="UP000231464"/>
    </source>
</evidence>
<dbReference type="Proteomes" id="UP000231464">
    <property type="component" value="Unassembled WGS sequence"/>
</dbReference>
<gene>
    <name evidence="2" type="ORF">COU23_03025</name>
</gene>
<keyword evidence="1" id="KW-0812">Transmembrane</keyword>